<accession>A0A0W4ZKN8</accession>
<gene>
    <name evidence="2" type="ORF">T552_01576</name>
</gene>
<evidence type="ECO:0000256" key="1">
    <source>
        <dbReference type="SAM" id="MobiDB-lite"/>
    </source>
</evidence>
<dbReference type="VEuPathDB" id="FungiDB:T552_01576"/>
<proteinExistence type="predicted"/>
<evidence type="ECO:0000313" key="3">
    <source>
        <dbReference type="Proteomes" id="UP000054454"/>
    </source>
</evidence>
<keyword evidence="3" id="KW-1185">Reference proteome</keyword>
<comment type="caution">
    <text evidence="2">The sequence shown here is derived from an EMBL/GenBank/DDBJ whole genome shotgun (WGS) entry which is preliminary data.</text>
</comment>
<feature type="compositionally biased region" description="Low complexity" evidence="1">
    <location>
        <begin position="233"/>
        <end position="250"/>
    </location>
</feature>
<dbReference type="OrthoDB" id="20105at2759"/>
<sequence>MTNPSTQQKESNYSCDHNINQICFERSNSNTMSNKEFTLSDILERWTGSEETLRSIMVAKAEEDRLKQEIVRLNIKKIENEIFTNALRNGVQPNAIPIIFSGQQSNSTLALSQNNSLISIPSQQYQLQNSGLSEASVPGYCPGTQGYDSTLNQSTLHHLQTNISNVSLDSFSTTQLSQQKNSKSPFMIPKNTEESTSNQNSTSNSNSNSSSLPSLFFHHWIPPRESTNSIPTINNEGSELSSSSQSNILSLHKKETSSFSPSKKKRLSQQQQQQQQQHLPPSFGNSVLPPLSKRSPRRHSRHRSETSILQSNFFDIQANKRAISPISNEIYLTNSKNTN</sequence>
<evidence type="ECO:0000313" key="2">
    <source>
        <dbReference type="EMBL" id="KTW28946.1"/>
    </source>
</evidence>
<feature type="region of interest" description="Disordered" evidence="1">
    <location>
        <begin position="227"/>
        <end position="306"/>
    </location>
</feature>
<name>A0A0W4ZKN8_PNEC8</name>
<feature type="region of interest" description="Disordered" evidence="1">
    <location>
        <begin position="174"/>
        <end position="210"/>
    </location>
</feature>
<feature type="compositionally biased region" description="Low complexity" evidence="1">
    <location>
        <begin position="194"/>
        <end position="210"/>
    </location>
</feature>
<reference evidence="3" key="1">
    <citation type="journal article" date="2016" name="Nat. Commun.">
        <title>Genome analysis of three Pneumocystis species reveals adaptation mechanisms to life exclusively in mammalian hosts.</title>
        <authorList>
            <person name="Ma L."/>
            <person name="Chen Z."/>
            <person name="Huang D.W."/>
            <person name="Kutty G."/>
            <person name="Ishihara M."/>
            <person name="Wang H."/>
            <person name="Abouelleil A."/>
            <person name="Bishop L."/>
            <person name="Davey E."/>
            <person name="Deng R."/>
            <person name="Deng X."/>
            <person name="Fan L."/>
            <person name="Fantoni G."/>
            <person name="Fitzgerald M."/>
            <person name="Gogineni E."/>
            <person name="Goldberg J.M."/>
            <person name="Handley G."/>
            <person name="Hu X."/>
            <person name="Huber C."/>
            <person name="Jiao X."/>
            <person name="Jones K."/>
            <person name="Levin J.Z."/>
            <person name="Liu Y."/>
            <person name="Macdonald P."/>
            <person name="Melnikov A."/>
            <person name="Raley C."/>
            <person name="Sassi M."/>
            <person name="Sherman B.T."/>
            <person name="Song X."/>
            <person name="Sykes S."/>
            <person name="Tran B."/>
            <person name="Walsh L."/>
            <person name="Xia Y."/>
            <person name="Yang J."/>
            <person name="Young S."/>
            <person name="Zeng Q."/>
            <person name="Zheng X."/>
            <person name="Stephens R."/>
            <person name="Nusbaum C."/>
            <person name="Birren B.W."/>
            <person name="Azadi P."/>
            <person name="Lempicki R.A."/>
            <person name="Cuomo C.A."/>
            <person name="Kovacs J.A."/>
        </authorList>
    </citation>
    <scope>NUCLEOTIDE SEQUENCE [LARGE SCALE GENOMIC DNA]</scope>
    <source>
        <strain evidence="3">B80</strain>
    </source>
</reference>
<feature type="compositionally biased region" description="Polar residues" evidence="1">
    <location>
        <begin position="174"/>
        <end position="184"/>
    </location>
</feature>
<protein>
    <submittedName>
        <fullName evidence="2">Uncharacterized protein</fullName>
    </submittedName>
</protein>
<dbReference type="EMBL" id="LFVZ01000006">
    <property type="protein sequence ID" value="KTW28946.1"/>
    <property type="molecule type" value="Genomic_DNA"/>
</dbReference>
<dbReference type="Proteomes" id="UP000054454">
    <property type="component" value="Unassembled WGS sequence"/>
</dbReference>
<dbReference type="GeneID" id="28936358"/>
<dbReference type="RefSeq" id="XP_018226313.1">
    <property type="nucleotide sequence ID" value="XM_018370155.1"/>
</dbReference>
<organism evidence="2 3">
    <name type="scientific">Pneumocystis carinii (strain B80)</name>
    <name type="common">Rat pneumocystis pneumonia agent</name>
    <name type="synonym">Pneumocystis carinii f. sp. carinii</name>
    <dbReference type="NCBI Taxonomy" id="1408658"/>
    <lineage>
        <taxon>Eukaryota</taxon>
        <taxon>Fungi</taxon>
        <taxon>Dikarya</taxon>
        <taxon>Ascomycota</taxon>
        <taxon>Taphrinomycotina</taxon>
        <taxon>Pneumocystomycetes</taxon>
        <taxon>Pneumocystaceae</taxon>
        <taxon>Pneumocystis</taxon>
    </lineage>
</organism>
<dbReference type="AlphaFoldDB" id="A0A0W4ZKN8"/>